<dbReference type="Proteomes" id="UP000478052">
    <property type="component" value="Unassembled WGS sequence"/>
</dbReference>
<dbReference type="GO" id="GO:0003677">
    <property type="term" value="F:DNA binding"/>
    <property type="evidence" value="ECO:0007669"/>
    <property type="project" value="InterPro"/>
</dbReference>
<accession>A0A6G0XLF9</accession>
<evidence type="ECO:0000256" key="3">
    <source>
        <dbReference type="ARBA" id="ARBA00022833"/>
    </source>
</evidence>
<sequence length="368" mass="42291">VNLNLKMTEPESIESTSYEDNDDTTHQCIELPWPAFNKFFKCKGTDSKGNYITTCVLCRKSIKSSKTTSYNLKTHFERKHSSKMNELKTLIEMDGNGTKMLKPKETQLTLKDSINNFGNFGNVSTNSVLIDWIIDGMHPISEVERPSFIRLWQTLTKNKKPPITIKTVNKQILNKYQEMDTKIILELSKVSNICIAADLWSAFTRSYLGVSCHWIDEDTLIRKNLALACKRVRGSHTFNILAEELHNIFMKFKIQNKITCVVTDNGSNFIKAFRVYGINDDEDDENINEESTDEIEAVMLTDILDDIDITGRIVLPPHRRCASHTLNLLASKDALKSLEKTAHNTVYRKVYRSFFGKCQYLWNKTHQS</sequence>
<evidence type="ECO:0000256" key="4">
    <source>
        <dbReference type="PROSITE-ProRule" id="PRU00027"/>
    </source>
</evidence>
<keyword evidence="2 4" id="KW-0863">Zinc-finger</keyword>
<keyword evidence="3" id="KW-0862">Zinc</keyword>
<name>A0A6G0XLF9_APHCR</name>
<dbReference type="GO" id="GO:0008270">
    <property type="term" value="F:zinc ion binding"/>
    <property type="evidence" value="ECO:0007669"/>
    <property type="project" value="UniProtKB-KW"/>
</dbReference>
<dbReference type="InterPro" id="IPR012337">
    <property type="entry name" value="RNaseH-like_sf"/>
</dbReference>
<organism evidence="7 8">
    <name type="scientific">Aphis craccivora</name>
    <name type="common">Cowpea aphid</name>
    <dbReference type="NCBI Taxonomy" id="307492"/>
    <lineage>
        <taxon>Eukaryota</taxon>
        <taxon>Metazoa</taxon>
        <taxon>Ecdysozoa</taxon>
        <taxon>Arthropoda</taxon>
        <taxon>Hexapoda</taxon>
        <taxon>Insecta</taxon>
        <taxon>Pterygota</taxon>
        <taxon>Neoptera</taxon>
        <taxon>Paraneoptera</taxon>
        <taxon>Hemiptera</taxon>
        <taxon>Sternorrhyncha</taxon>
        <taxon>Aphidomorpha</taxon>
        <taxon>Aphidoidea</taxon>
        <taxon>Aphididae</taxon>
        <taxon>Aphidini</taxon>
        <taxon>Aphis</taxon>
        <taxon>Aphis</taxon>
    </lineage>
</organism>
<dbReference type="EMBL" id="VUJU01007732">
    <property type="protein sequence ID" value="KAF0741198.1"/>
    <property type="molecule type" value="Genomic_DNA"/>
</dbReference>
<dbReference type="SUPFAM" id="SSF53098">
    <property type="entry name" value="Ribonuclease H-like"/>
    <property type="match status" value="1"/>
</dbReference>
<dbReference type="PANTHER" id="PTHR47501:SF5">
    <property type="entry name" value="HAT C-TERMINAL DIMERISATION DOMAIN-CONTAINING PROTEIN"/>
    <property type="match status" value="1"/>
</dbReference>
<evidence type="ECO:0000313" key="7">
    <source>
        <dbReference type="EMBL" id="KAF0741198.1"/>
    </source>
</evidence>
<gene>
    <name evidence="7" type="ORF">FWK35_00032130</name>
</gene>
<dbReference type="PANTHER" id="PTHR47501">
    <property type="entry name" value="TRANSPOSASE-RELATED"/>
    <property type="match status" value="1"/>
</dbReference>
<comment type="caution">
    <text evidence="7">The sequence shown here is derived from an EMBL/GenBank/DDBJ whole genome shotgun (WGS) entry which is preliminary data.</text>
</comment>
<keyword evidence="1" id="KW-0479">Metal-binding</keyword>
<feature type="non-terminal residue" evidence="7">
    <location>
        <position position="368"/>
    </location>
</feature>
<dbReference type="AlphaFoldDB" id="A0A6G0XLF9"/>
<dbReference type="OrthoDB" id="10057873at2759"/>
<dbReference type="InterPro" id="IPR003656">
    <property type="entry name" value="Znf_BED"/>
</dbReference>
<evidence type="ECO:0000256" key="2">
    <source>
        <dbReference type="ARBA" id="ARBA00022771"/>
    </source>
</evidence>
<keyword evidence="8" id="KW-1185">Reference proteome</keyword>
<evidence type="ECO:0000256" key="1">
    <source>
        <dbReference type="ARBA" id="ARBA00022723"/>
    </source>
</evidence>
<evidence type="ECO:0000259" key="6">
    <source>
        <dbReference type="PROSITE" id="PS50808"/>
    </source>
</evidence>
<proteinExistence type="predicted"/>
<protein>
    <submittedName>
        <fullName evidence="7">Zinc finger BED domain-containing protein 1-like</fullName>
    </submittedName>
</protein>
<feature type="domain" description="BED-type" evidence="6">
    <location>
        <begin position="27"/>
        <end position="87"/>
    </location>
</feature>
<reference evidence="7 8" key="1">
    <citation type="submission" date="2019-08" db="EMBL/GenBank/DDBJ databases">
        <title>Whole genome of Aphis craccivora.</title>
        <authorList>
            <person name="Voronova N.V."/>
            <person name="Shulinski R.S."/>
            <person name="Bandarenka Y.V."/>
            <person name="Zhorov D.G."/>
            <person name="Warner D."/>
        </authorList>
    </citation>
    <scope>NUCLEOTIDE SEQUENCE [LARGE SCALE GENOMIC DNA]</scope>
    <source>
        <strain evidence="7">180601</strain>
        <tissue evidence="7">Whole Body</tissue>
    </source>
</reference>
<feature type="region of interest" description="Disordered" evidence="5">
    <location>
        <begin position="1"/>
        <end position="20"/>
    </location>
</feature>
<evidence type="ECO:0000313" key="8">
    <source>
        <dbReference type="Proteomes" id="UP000478052"/>
    </source>
</evidence>
<evidence type="ECO:0000256" key="5">
    <source>
        <dbReference type="SAM" id="MobiDB-lite"/>
    </source>
</evidence>
<feature type="non-terminal residue" evidence="7">
    <location>
        <position position="1"/>
    </location>
</feature>
<dbReference type="PROSITE" id="PS50808">
    <property type="entry name" value="ZF_BED"/>
    <property type="match status" value="1"/>
</dbReference>